<protein>
    <submittedName>
        <fullName evidence="2">Aldo/keto reductase</fullName>
    </submittedName>
</protein>
<organism evidence="2 3">
    <name type="scientific">Gottfriedia endophytica</name>
    <dbReference type="NCBI Taxonomy" id="2820819"/>
    <lineage>
        <taxon>Bacteria</taxon>
        <taxon>Bacillati</taxon>
        <taxon>Bacillota</taxon>
        <taxon>Bacilli</taxon>
        <taxon>Bacillales</taxon>
        <taxon>Bacillaceae</taxon>
        <taxon>Gottfriedia</taxon>
    </lineage>
</organism>
<keyword evidence="3" id="KW-1185">Reference proteome</keyword>
<dbReference type="PANTHER" id="PTHR43364:SF1">
    <property type="entry name" value="OXIDOREDUCTASE YDHF"/>
    <property type="match status" value="1"/>
</dbReference>
<dbReference type="InterPro" id="IPR036812">
    <property type="entry name" value="NAD(P)_OxRdtase_dom_sf"/>
</dbReference>
<reference evidence="2" key="1">
    <citation type="submission" date="2021-04" db="EMBL/GenBank/DDBJ databases">
        <title>Genome seq and assembly of Bacillus sp.</title>
        <authorList>
            <person name="Chhetri G."/>
        </authorList>
    </citation>
    <scope>NUCLEOTIDE SEQUENCE</scope>
    <source>
        <strain evidence="2">RG28</strain>
    </source>
</reference>
<proteinExistence type="predicted"/>
<gene>
    <name evidence="2" type="ORF">J5Y03_19620</name>
</gene>
<dbReference type="Pfam" id="PF00248">
    <property type="entry name" value="Aldo_ket_red"/>
    <property type="match status" value="1"/>
</dbReference>
<dbReference type="SUPFAM" id="SSF51430">
    <property type="entry name" value="NAD(P)-linked oxidoreductase"/>
    <property type="match status" value="1"/>
</dbReference>
<evidence type="ECO:0000313" key="2">
    <source>
        <dbReference type="EMBL" id="MBP0727353.1"/>
    </source>
</evidence>
<name>A0A940SMH4_9BACI</name>
<dbReference type="Proteomes" id="UP000682134">
    <property type="component" value="Unassembled WGS sequence"/>
</dbReference>
<dbReference type="InterPro" id="IPR023210">
    <property type="entry name" value="NADP_OxRdtase_dom"/>
</dbReference>
<sequence>MGFGGGWNRDPIQTEYVKQAHNAVEAALANGINMFDYADIYAFGKAEIVFGQVLKNKPIIRENIIIQSKSGIRLDDEESGVPARYDFSKPYILESVEGILTRLEIDYLDILLLHRPDTLMNWGSPCYH</sequence>
<dbReference type="InterPro" id="IPR050523">
    <property type="entry name" value="AKR_Detox_Biosynth"/>
</dbReference>
<dbReference type="PANTHER" id="PTHR43364">
    <property type="entry name" value="NADH-SPECIFIC METHYLGLYOXAL REDUCTASE-RELATED"/>
    <property type="match status" value="1"/>
</dbReference>
<dbReference type="EMBL" id="JAGIYQ010000027">
    <property type="protein sequence ID" value="MBP0727353.1"/>
    <property type="molecule type" value="Genomic_DNA"/>
</dbReference>
<feature type="domain" description="NADP-dependent oxidoreductase" evidence="1">
    <location>
        <begin position="1"/>
        <end position="118"/>
    </location>
</feature>
<dbReference type="GO" id="GO:0005829">
    <property type="term" value="C:cytosol"/>
    <property type="evidence" value="ECO:0007669"/>
    <property type="project" value="TreeGrafter"/>
</dbReference>
<evidence type="ECO:0000259" key="1">
    <source>
        <dbReference type="Pfam" id="PF00248"/>
    </source>
</evidence>
<accession>A0A940SMH4</accession>
<dbReference type="AlphaFoldDB" id="A0A940SMH4"/>
<dbReference type="Gene3D" id="3.20.20.100">
    <property type="entry name" value="NADP-dependent oxidoreductase domain"/>
    <property type="match status" value="1"/>
</dbReference>
<evidence type="ECO:0000313" key="3">
    <source>
        <dbReference type="Proteomes" id="UP000682134"/>
    </source>
</evidence>
<comment type="caution">
    <text evidence="2">The sequence shown here is derived from an EMBL/GenBank/DDBJ whole genome shotgun (WGS) entry which is preliminary data.</text>
</comment>